<dbReference type="Pfam" id="PF00441">
    <property type="entry name" value="Acyl-CoA_dh_1"/>
    <property type="match status" value="1"/>
</dbReference>
<dbReference type="Gene3D" id="1.10.540.10">
    <property type="entry name" value="Acyl-CoA dehydrogenase/oxidase, N-terminal domain"/>
    <property type="match status" value="1"/>
</dbReference>
<dbReference type="PANTHER" id="PTHR43884:SF12">
    <property type="entry name" value="ISOVALERYL-COA DEHYDROGENASE, MITOCHONDRIAL-RELATED"/>
    <property type="match status" value="1"/>
</dbReference>
<evidence type="ECO:0000256" key="6">
    <source>
        <dbReference type="ARBA" id="ARBA00022827"/>
    </source>
</evidence>
<dbReference type="Proteomes" id="UP000319619">
    <property type="component" value="Unassembled WGS sequence"/>
</dbReference>
<evidence type="ECO:0000256" key="1">
    <source>
        <dbReference type="ARBA" id="ARBA00001974"/>
    </source>
</evidence>
<organism evidence="12 13">
    <name type="scientific">candidate division LCP-89 bacterium B3_LCP</name>
    <dbReference type="NCBI Taxonomy" id="2012998"/>
    <lineage>
        <taxon>Bacteria</taxon>
        <taxon>Pseudomonadati</taxon>
        <taxon>Bacteria division LCP-89</taxon>
    </lineage>
</organism>
<keyword evidence="4" id="KW-0101">Branched-chain amino acid catabolism</keyword>
<dbReference type="SUPFAM" id="SSF56645">
    <property type="entry name" value="Acyl-CoA dehydrogenase NM domain-like"/>
    <property type="match status" value="1"/>
</dbReference>
<dbReference type="InterPro" id="IPR036250">
    <property type="entry name" value="AcylCo_DH-like_C"/>
</dbReference>
<accession>A0A532URL3</accession>
<evidence type="ECO:0000256" key="4">
    <source>
        <dbReference type="ARBA" id="ARBA00022456"/>
    </source>
</evidence>
<comment type="pathway">
    <text evidence="2">Amino-acid degradation; L-valine degradation.</text>
</comment>
<dbReference type="InterPro" id="IPR009100">
    <property type="entry name" value="AcylCoA_DH/oxidase_NM_dom_sf"/>
</dbReference>
<dbReference type="InterPro" id="IPR037069">
    <property type="entry name" value="AcylCoA_DH/ox_N_sf"/>
</dbReference>
<dbReference type="InterPro" id="IPR006089">
    <property type="entry name" value="Acyl-CoA_DH_CS"/>
</dbReference>
<feature type="domain" description="Acyl-CoA oxidase/dehydrogenase middle" evidence="10">
    <location>
        <begin position="124"/>
        <end position="218"/>
    </location>
</feature>
<comment type="cofactor">
    <cofactor evidence="1 8">
        <name>FAD</name>
        <dbReference type="ChEBI" id="CHEBI:57692"/>
    </cofactor>
</comment>
<comment type="similarity">
    <text evidence="3 8">Belongs to the acyl-CoA dehydrogenase family.</text>
</comment>
<dbReference type="InterPro" id="IPR009075">
    <property type="entry name" value="AcylCo_DH/oxidase_C"/>
</dbReference>
<dbReference type="EMBL" id="NJBN01000012">
    <property type="protein sequence ID" value="TKJ37595.1"/>
    <property type="molecule type" value="Genomic_DNA"/>
</dbReference>
<evidence type="ECO:0000256" key="2">
    <source>
        <dbReference type="ARBA" id="ARBA00005109"/>
    </source>
</evidence>
<gene>
    <name evidence="12" type="ORF">CEE37_13865</name>
</gene>
<name>A0A532URL3_UNCL8</name>
<dbReference type="Pfam" id="PF02770">
    <property type="entry name" value="Acyl-CoA_dh_M"/>
    <property type="match status" value="1"/>
</dbReference>
<dbReference type="PROSITE" id="PS00072">
    <property type="entry name" value="ACYL_COA_DH_1"/>
    <property type="match status" value="1"/>
</dbReference>
<dbReference type="Gene3D" id="1.20.140.10">
    <property type="entry name" value="Butyryl-CoA Dehydrogenase, subunit A, domain 3"/>
    <property type="match status" value="1"/>
</dbReference>
<feature type="domain" description="Acyl-CoA dehydrogenase/oxidase N-terminal" evidence="11">
    <location>
        <begin position="8"/>
        <end position="119"/>
    </location>
</feature>
<evidence type="ECO:0000256" key="3">
    <source>
        <dbReference type="ARBA" id="ARBA00009347"/>
    </source>
</evidence>
<dbReference type="InterPro" id="IPR013786">
    <property type="entry name" value="AcylCoA_DH/ox_N"/>
</dbReference>
<protein>
    <submittedName>
        <fullName evidence="12">Acyl-CoA dehydrogenase</fullName>
    </submittedName>
</protein>
<evidence type="ECO:0000259" key="9">
    <source>
        <dbReference type="Pfam" id="PF00441"/>
    </source>
</evidence>
<evidence type="ECO:0000259" key="10">
    <source>
        <dbReference type="Pfam" id="PF02770"/>
    </source>
</evidence>
<dbReference type="PANTHER" id="PTHR43884">
    <property type="entry name" value="ACYL-COA DEHYDROGENASE"/>
    <property type="match status" value="1"/>
</dbReference>
<evidence type="ECO:0000313" key="13">
    <source>
        <dbReference type="Proteomes" id="UP000319619"/>
    </source>
</evidence>
<dbReference type="Gene3D" id="2.40.110.10">
    <property type="entry name" value="Butyryl-CoA Dehydrogenase, subunit A, domain 2"/>
    <property type="match status" value="1"/>
</dbReference>
<dbReference type="Pfam" id="PF02771">
    <property type="entry name" value="Acyl-CoA_dh_N"/>
    <property type="match status" value="1"/>
</dbReference>
<evidence type="ECO:0000256" key="8">
    <source>
        <dbReference type="RuleBase" id="RU362125"/>
    </source>
</evidence>
<evidence type="ECO:0000259" key="11">
    <source>
        <dbReference type="Pfam" id="PF02771"/>
    </source>
</evidence>
<dbReference type="SUPFAM" id="SSF47203">
    <property type="entry name" value="Acyl-CoA dehydrogenase C-terminal domain-like"/>
    <property type="match status" value="1"/>
</dbReference>
<keyword evidence="5 8" id="KW-0285">Flavoprotein</keyword>
<keyword evidence="6 8" id="KW-0274">FAD</keyword>
<dbReference type="InterPro" id="IPR046373">
    <property type="entry name" value="Acyl-CoA_Oxase/DH_mid-dom_sf"/>
</dbReference>
<proteinExistence type="inferred from homology"/>
<dbReference type="PIRSF" id="PIRSF016578">
    <property type="entry name" value="HsaA"/>
    <property type="match status" value="1"/>
</dbReference>
<dbReference type="FunFam" id="1.20.140.10:FF:000001">
    <property type="entry name" value="Acyl-CoA dehydrogenase"/>
    <property type="match status" value="1"/>
</dbReference>
<dbReference type="FunFam" id="2.40.110.10:FF:000001">
    <property type="entry name" value="Acyl-CoA dehydrogenase, mitochondrial"/>
    <property type="match status" value="1"/>
</dbReference>
<sequence length="378" mass="41841">MISFTFDEEQELLRQQVRRFVDSEVIPNARECDESGKFPRRLFEKMGQLGFFALRYPEELGGSSAGSITLSLILEEIARGDLALAAACQMQSLMGTDFIYRFGNNDQHERFLKPAIRGEKIGTICMTEPDAGSDLGAIKTTAVKKGKEWVINGQKNWVTLGPQADFFTVAAKTDPEAGFKGIDIFLVEKDSPGFSLGKSMPKLGTKAAPNTELYFDDCTVPEENLMGEQGTGFANLSKILNEIRVQTGALSLGVARAAYDEAVKYAGERAAFGRPIRKFQAIAFHLAEMATLIETSKLHVYRTAWMIETNQTCVKEAAMAKLVASEAANRITDLAMRIFAAYGFSMEYDVQRYFRDARFLLLGGGTSEILHGIINREL</sequence>
<dbReference type="GO" id="GO:0009083">
    <property type="term" value="P:branched-chain amino acid catabolic process"/>
    <property type="evidence" value="ECO:0007669"/>
    <property type="project" value="UniProtKB-KW"/>
</dbReference>
<dbReference type="GO" id="GO:0003995">
    <property type="term" value="F:acyl-CoA dehydrogenase activity"/>
    <property type="evidence" value="ECO:0007669"/>
    <property type="project" value="InterPro"/>
</dbReference>
<dbReference type="FunFam" id="1.10.540.10:FF:000002">
    <property type="entry name" value="Acyl-CoA dehydrogenase FadE19"/>
    <property type="match status" value="1"/>
</dbReference>
<feature type="domain" description="Acyl-CoA dehydrogenase/oxidase C-terminal" evidence="9">
    <location>
        <begin position="230"/>
        <end position="377"/>
    </location>
</feature>
<evidence type="ECO:0000313" key="12">
    <source>
        <dbReference type="EMBL" id="TKJ37595.1"/>
    </source>
</evidence>
<dbReference type="AlphaFoldDB" id="A0A532URL3"/>
<dbReference type="InterPro" id="IPR006091">
    <property type="entry name" value="Acyl-CoA_Oxase/DH_mid-dom"/>
</dbReference>
<comment type="caution">
    <text evidence="12">The sequence shown here is derived from an EMBL/GenBank/DDBJ whole genome shotgun (WGS) entry which is preliminary data.</text>
</comment>
<keyword evidence="7 8" id="KW-0560">Oxidoreductase</keyword>
<dbReference type="GO" id="GO:0050660">
    <property type="term" value="F:flavin adenine dinucleotide binding"/>
    <property type="evidence" value="ECO:0007669"/>
    <property type="project" value="InterPro"/>
</dbReference>
<evidence type="ECO:0000256" key="5">
    <source>
        <dbReference type="ARBA" id="ARBA00022630"/>
    </source>
</evidence>
<reference evidence="12 13" key="1">
    <citation type="submission" date="2017-06" db="EMBL/GenBank/DDBJ databases">
        <title>Novel microbial phyla capable of carbon fixation and sulfur reduction in deep-sea sediments.</title>
        <authorList>
            <person name="Huang J."/>
            <person name="Baker B."/>
            <person name="Wang Y."/>
        </authorList>
    </citation>
    <scope>NUCLEOTIDE SEQUENCE [LARGE SCALE GENOMIC DNA]</scope>
    <source>
        <strain evidence="12">B3_LCP</strain>
    </source>
</reference>
<evidence type="ECO:0000256" key="7">
    <source>
        <dbReference type="ARBA" id="ARBA00023002"/>
    </source>
</evidence>